<dbReference type="Proteomes" id="UP000190648">
    <property type="component" value="Unassembled WGS sequence"/>
</dbReference>
<proteinExistence type="predicted"/>
<gene>
    <name evidence="1" type="ORF">AV530_014462</name>
</gene>
<keyword evidence="2" id="KW-1185">Reference proteome</keyword>
<evidence type="ECO:0000313" key="1">
    <source>
        <dbReference type="EMBL" id="OPJ81944.1"/>
    </source>
</evidence>
<reference evidence="1 2" key="1">
    <citation type="submission" date="2016-02" db="EMBL/GenBank/DDBJ databases">
        <title>Band-tailed pigeon sequencing and assembly.</title>
        <authorList>
            <person name="Soares A.E."/>
            <person name="Novak B.J."/>
            <person name="Rice E.S."/>
            <person name="O'Connell B."/>
            <person name="Chang D."/>
            <person name="Weber S."/>
            <person name="Shapiro B."/>
        </authorList>
    </citation>
    <scope>NUCLEOTIDE SEQUENCE [LARGE SCALE GENOMIC DNA]</scope>
    <source>
        <strain evidence="1">BTP2013</strain>
        <tissue evidence="1">Blood</tissue>
    </source>
</reference>
<protein>
    <submittedName>
        <fullName evidence="1">Uncharacterized protein</fullName>
    </submittedName>
</protein>
<organism evidence="1 2">
    <name type="scientific">Patagioenas fasciata monilis</name>
    <dbReference type="NCBI Taxonomy" id="372326"/>
    <lineage>
        <taxon>Eukaryota</taxon>
        <taxon>Metazoa</taxon>
        <taxon>Chordata</taxon>
        <taxon>Craniata</taxon>
        <taxon>Vertebrata</taxon>
        <taxon>Euteleostomi</taxon>
        <taxon>Archelosauria</taxon>
        <taxon>Archosauria</taxon>
        <taxon>Dinosauria</taxon>
        <taxon>Saurischia</taxon>
        <taxon>Theropoda</taxon>
        <taxon>Coelurosauria</taxon>
        <taxon>Aves</taxon>
        <taxon>Neognathae</taxon>
        <taxon>Neoaves</taxon>
        <taxon>Columbimorphae</taxon>
        <taxon>Columbiformes</taxon>
        <taxon>Columbidae</taxon>
        <taxon>Patagioenas</taxon>
    </lineage>
</organism>
<sequence>MATVALCLPVSAPFPVPALTCGLCSELNLVSFSQQLSFSGLIFRCVSARESGWPDGGVSRTTGTGQERVAAATSALSGHNVGLDHLHVTVKVHQEGTDRSAGPRSLAGKEGQMIKENPYIGAFQLLKAVGVICLHLLTSVYSPG</sequence>
<evidence type="ECO:0000313" key="2">
    <source>
        <dbReference type="Proteomes" id="UP000190648"/>
    </source>
</evidence>
<name>A0A1V4KC07_PATFA</name>
<dbReference type="AlphaFoldDB" id="A0A1V4KC07"/>
<comment type="caution">
    <text evidence="1">The sequence shown here is derived from an EMBL/GenBank/DDBJ whole genome shotgun (WGS) entry which is preliminary data.</text>
</comment>
<dbReference type="EMBL" id="LSYS01003958">
    <property type="protein sequence ID" value="OPJ81944.1"/>
    <property type="molecule type" value="Genomic_DNA"/>
</dbReference>
<accession>A0A1V4KC07</accession>